<dbReference type="OrthoDB" id="9880601at2"/>
<feature type="transmembrane region" description="Helical" evidence="1">
    <location>
        <begin position="204"/>
        <end position="224"/>
    </location>
</feature>
<dbReference type="InterPro" id="IPR024295">
    <property type="entry name" value="DUF2705"/>
</dbReference>
<dbReference type="Proteomes" id="UP000183918">
    <property type="component" value="Unassembled WGS sequence"/>
</dbReference>
<keyword evidence="1" id="KW-0812">Transmembrane</keyword>
<gene>
    <name evidence="2" type="ORF">SAMN02910414_01802</name>
</gene>
<accession>A0A1H3KS85</accession>
<feature type="transmembrane region" description="Helical" evidence="1">
    <location>
        <begin position="7"/>
        <end position="24"/>
    </location>
</feature>
<sequence>MKKNKENIFCYVIACIVQTMYYFFRRNKVFVFANGIPGVKMGEGFPILDICALVMPGLMMFLIFSNFYSFHMEEYGRLLLVRDCNIRKRIYKLFKNIAIEELILILLHIAVNMVFDMNYFIRNLYQIIKGGAIYYLVMLVLLTVEFFVSTWFDDSIVMTNLGLYLFVSVITVIISDNKVLGILFFPGRILRLYKINAADGLIGFFVPSIVTALLFIVVLLELIIKRCSNKDYF</sequence>
<protein>
    <submittedName>
        <fullName evidence="2">Uncharacterized protein</fullName>
    </submittedName>
</protein>
<name>A0A1H3KS85_9FIRM</name>
<keyword evidence="3" id="KW-1185">Reference proteome</keyword>
<dbReference type="RefSeq" id="WP_027422311.1">
    <property type="nucleotide sequence ID" value="NZ_FNPG01000021.1"/>
</dbReference>
<feature type="transmembrane region" description="Helical" evidence="1">
    <location>
        <begin position="164"/>
        <end position="184"/>
    </location>
</feature>
<dbReference type="AlphaFoldDB" id="A0A1H3KS85"/>
<evidence type="ECO:0000256" key="1">
    <source>
        <dbReference type="SAM" id="Phobius"/>
    </source>
</evidence>
<organism evidence="2 3">
    <name type="scientific">Lachnobacterium bovis DSM 14045</name>
    <dbReference type="NCBI Taxonomy" id="1122142"/>
    <lineage>
        <taxon>Bacteria</taxon>
        <taxon>Bacillati</taxon>
        <taxon>Bacillota</taxon>
        <taxon>Clostridia</taxon>
        <taxon>Lachnospirales</taxon>
        <taxon>Lachnospiraceae</taxon>
        <taxon>Lachnobacterium</taxon>
    </lineage>
</organism>
<feature type="transmembrane region" description="Helical" evidence="1">
    <location>
        <begin position="133"/>
        <end position="152"/>
    </location>
</feature>
<evidence type="ECO:0000313" key="3">
    <source>
        <dbReference type="Proteomes" id="UP000183918"/>
    </source>
</evidence>
<keyword evidence="1" id="KW-1133">Transmembrane helix</keyword>
<proteinExistence type="predicted"/>
<dbReference type="EMBL" id="FNPG01000021">
    <property type="protein sequence ID" value="SDY54515.1"/>
    <property type="molecule type" value="Genomic_DNA"/>
</dbReference>
<reference evidence="2 3" key="1">
    <citation type="submission" date="2016-10" db="EMBL/GenBank/DDBJ databases">
        <authorList>
            <person name="de Groot N.N."/>
        </authorList>
    </citation>
    <scope>NUCLEOTIDE SEQUENCE [LARGE SCALE GENOMIC DNA]</scope>
    <source>
        <strain evidence="2 3">DSM 14045</strain>
    </source>
</reference>
<dbReference type="Pfam" id="PF10920">
    <property type="entry name" value="DUF2705"/>
    <property type="match status" value="1"/>
</dbReference>
<keyword evidence="1" id="KW-0472">Membrane</keyword>
<dbReference type="STRING" id="1122142.SAMN02910414_01802"/>
<feature type="transmembrane region" description="Helical" evidence="1">
    <location>
        <begin position="97"/>
        <end position="121"/>
    </location>
</feature>
<evidence type="ECO:0000313" key="2">
    <source>
        <dbReference type="EMBL" id="SDY54515.1"/>
    </source>
</evidence>
<feature type="transmembrane region" description="Helical" evidence="1">
    <location>
        <begin position="44"/>
        <end position="68"/>
    </location>
</feature>